<dbReference type="Proteomes" id="UP001174839">
    <property type="component" value="Unassembled WGS sequence"/>
</dbReference>
<gene>
    <name evidence="2" type="ORF">QU605_06765</name>
</gene>
<reference evidence="2" key="1">
    <citation type="submission" date="2023-06" db="EMBL/GenBank/DDBJ databases">
        <title>Robiginitalea aurantiacus sp. nov. and Algoriphagus sediminis sp. nov., isolated from coastal sediment.</title>
        <authorList>
            <person name="Zhou Z.Y."/>
            <person name="An J."/>
            <person name="Jia Y.W."/>
            <person name="Du Z.J."/>
        </authorList>
    </citation>
    <scope>NUCLEOTIDE SEQUENCE</scope>
    <source>
        <strain evidence="2">M39</strain>
    </source>
</reference>
<name>A0ABT7WE46_9FLAO</name>
<dbReference type="RefSeq" id="WP_289724529.1">
    <property type="nucleotide sequence ID" value="NZ_JAUDUY010000003.1"/>
</dbReference>
<sequence length="241" mass="27348">MKNKLCALLLCLLTTSVFGQEQLYKVVLYRAAPGKLLELIDEIKKDVDNHEALGMEQPYLLRHSQGDHWDLMLIFPIESLEAYFTTDQQQIRKGSQTLEKPYGDIFHDLLSYQEEAFVKGPAVDVFETAFGSNNFYHIEIFSALAGKQTELLEQREAENRFYAHLNHPPNLIFTRVLGPSWDIFTIGAYKSLQAYADDGGVTLEMEDAAAKKAGFKGVKFIGSYLRSLLLEHHDTLANKVN</sequence>
<dbReference type="EMBL" id="JAUDUY010000003">
    <property type="protein sequence ID" value="MDM9631163.1"/>
    <property type="molecule type" value="Genomic_DNA"/>
</dbReference>
<evidence type="ECO:0000313" key="3">
    <source>
        <dbReference type="Proteomes" id="UP001174839"/>
    </source>
</evidence>
<evidence type="ECO:0000313" key="2">
    <source>
        <dbReference type="EMBL" id="MDM9631163.1"/>
    </source>
</evidence>
<keyword evidence="3" id="KW-1185">Reference proteome</keyword>
<evidence type="ECO:0000256" key="1">
    <source>
        <dbReference type="SAM" id="SignalP"/>
    </source>
</evidence>
<comment type="caution">
    <text evidence="2">The sequence shown here is derived from an EMBL/GenBank/DDBJ whole genome shotgun (WGS) entry which is preliminary data.</text>
</comment>
<organism evidence="2 3">
    <name type="scientific">Robiginitalea aurantiaca</name>
    <dbReference type="NCBI Taxonomy" id="3056915"/>
    <lineage>
        <taxon>Bacteria</taxon>
        <taxon>Pseudomonadati</taxon>
        <taxon>Bacteroidota</taxon>
        <taxon>Flavobacteriia</taxon>
        <taxon>Flavobacteriales</taxon>
        <taxon>Flavobacteriaceae</taxon>
        <taxon>Robiginitalea</taxon>
    </lineage>
</organism>
<proteinExistence type="predicted"/>
<accession>A0ABT7WE46</accession>
<protein>
    <submittedName>
        <fullName evidence="2">Uncharacterized protein</fullName>
    </submittedName>
</protein>
<feature type="chain" id="PRO_5045998336" evidence="1">
    <location>
        <begin position="20"/>
        <end position="241"/>
    </location>
</feature>
<keyword evidence="1" id="KW-0732">Signal</keyword>
<feature type="signal peptide" evidence="1">
    <location>
        <begin position="1"/>
        <end position="19"/>
    </location>
</feature>